<dbReference type="GO" id="GO:0005829">
    <property type="term" value="C:cytosol"/>
    <property type="evidence" value="ECO:0007669"/>
    <property type="project" value="TreeGrafter"/>
</dbReference>
<dbReference type="PANTHER" id="PTHR11644:SF2">
    <property type="entry name" value="CYTIDINE DEAMINASE"/>
    <property type="match status" value="1"/>
</dbReference>
<dbReference type="PROSITE" id="PS51747">
    <property type="entry name" value="CYT_DCMP_DEAMINASES_2"/>
    <property type="match status" value="1"/>
</dbReference>
<accession>C0NKP6</accession>
<evidence type="ECO:0000313" key="5">
    <source>
        <dbReference type="Proteomes" id="UP000001631"/>
    </source>
</evidence>
<dbReference type="RefSeq" id="XP_045288918.1">
    <property type="nucleotide sequence ID" value="XM_045430775.1"/>
</dbReference>
<feature type="domain" description="CMP/dCMP-type deaminase" evidence="3">
    <location>
        <begin position="10"/>
        <end position="168"/>
    </location>
</feature>
<feature type="transmembrane region" description="Helical" evidence="2">
    <location>
        <begin position="86"/>
        <end position="104"/>
    </location>
</feature>
<protein>
    <submittedName>
        <fullName evidence="4">Cytidine deaminase</fullName>
    </submittedName>
</protein>
<evidence type="ECO:0000256" key="2">
    <source>
        <dbReference type="SAM" id="Phobius"/>
    </source>
</evidence>
<evidence type="ECO:0000313" key="4">
    <source>
        <dbReference type="EMBL" id="EEH08437.1"/>
    </source>
</evidence>
<dbReference type="Gene3D" id="3.40.140.10">
    <property type="entry name" value="Cytidine Deaminase, domain 2"/>
    <property type="match status" value="1"/>
</dbReference>
<dbReference type="Pfam" id="PF00383">
    <property type="entry name" value="dCMP_cyt_deam_1"/>
    <property type="match status" value="1"/>
</dbReference>
<gene>
    <name evidence="4" type="ORF">HCBG_03726</name>
</gene>
<keyword evidence="2" id="KW-1133">Transmembrane helix</keyword>
<reference evidence="4" key="1">
    <citation type="submission" date="2009-02" db="EMBL/GenBank/DDBJ databases">
        <title>The Genome Sequence of Ajellomyces capsulatus strain G186AR.</title>
        <authorList>
            <consortium name="The Broad Institute Genome Sequencing Platform"/>
            <person name="Champion M."/>
            <person name="Cuomo C."/>
            <person name="Ma L.-J."/>
            <person name="Henn M.R."/>
            <person name="Sil A."/>
            <person name="Goldman B."/>
            <person name="Young S.K."/>
            <person name="Kodira C.D."/>
            <person name="Zeng Q."/>
            <person name="Koehrsen M."/>
            <person name="Alvarado L."/>
            <person name="Berlin A."/>
            <person name="Borenstein D."/>
            <person name="Chen Z."/>
            <person name="Engels R."/>
            <person name="Freedman E."/>
            <person name="Gellesch M."/>
            <person name="Goldberg J."/>
            <person name="Griggs A."/>
            <person name="Gujja S."/>
            <person name="Heiman D."/>
            <person name="Hepburn T."/>
            <person name="Howarth C."/>
            <person name="Jen D."/>
            <person name="Larson L."/>
            <person name="Lewis B."/>
            <person name="Mehta T."/>
            <person name="Park D."/>
            <person name="Pearson M."/>
            <person name="Roberts A."/>
            <person name="Saif S."/>
            <person name="Shea T."/>
            <person name="Shenoy N."/>
            <person name="Sisk P."/>
            <person name="Stolte C."/>
            <person name="Sykes S."/>
            <person name="Walk T."/>
            <person name="White J."/>
            <person name="Yandava C."/>
            <person name="Klein B."/>
            <person name="McEwen J.G."/>
            <person name="Puccia R."/>
            <person name="Goldman G.H."/>
            <person name="Felipe M.S."/>
            <person name="Nino-Vega G."/>
            <person name="San-Blas G."/>
            <person name="Taylor J."/>
            <person name="Mendoza L."/>
            <person name="Galagan J."/>
            <person name="Nusbaum C."/>
            <person name="Birren B."/>
        </authorList>
    </citation>
    <scope>NUCLEOTIDE SEQUENCE</scope>
    <source>
        <strain evidence="4">G186AR</strain>
    </source>
</reference>
<dbReference type="Proteomes" id="UP000001631">
    <property type="component" value="Unassembled WGS sequence"/>
</dbReference>
<dbReference type="GeneID" id="69036742"/>
<keyword evidence="2" id="KW-0812">Transmembrane</keyword>
<dbReference type="InterPro" id="IPR016193">
    <property type="entry name" value="Cytidine_deaminase-like"/>
</dbReference>
<dbReference type="CDD" id="cd01283">
    <property type="entry name" value="cytidine_deaminase"/>
    <property type="match status" value="1"/>
</dbReference>
<evidence type="ECO:0000259" key="3">
    <source>
        <dbReference type="PROSITE" id="PS51747"/>
    </source>
</evidence>
<sequence length="172" mass="18650">MSTSSQVSAAELQTLSSKAIAAKEAAHCPYSKFRVGACLLTEEREFIVGANVENVSYPVGVCAERCAFSTAVVGIRDYTMLSPSSSLYVVFYYLAFIPIWDLIVAGHKNFKAIAVATDIVPGASPCGMCRQFMREFCPPSFPVYMYGGDGQYTVKTMGELLPNSFGPNDLPQ</sequence>
<dbReference type="GO" id="GO:0008270">
    <property type="term" value="F:zinc ion binding"/>
    <property type="evidence" value="ECO:0007669"/>
    <property type="project" value="TreeGrafter"/>
</dbReference>
<dbReference type="AlphaFoldDB" id="C0NKP6"/>
<comment type="similarity">
    <text evidence="1">Belongs to the cytidine and deoxycytidylate deaminase family.</text>
</comment>
<dbReference type="VEuPathDB" id="FungiDB:I7I50_07426"/>
<dbReference type="InParanoid" id="C0NKP6"/>
<organism evidence="4 5">
    <name type="scientific">Ajellomyces capsulatus (strain G186AR / H82 / ATCC MYA-2454 / RMSCC 2432)</name>
    <name type="common">Darling's disease fungus</name>
    <name type="synonym">Histoplasma capsulatum</name>
    <dbReference type="NCBI Taxonomy" id="447093"/>
    <lineage>
        <taxon>Eukaryota</taxon>
        <taxon>Fungi</taxon>
        <taxon>Dikarya</taxon>
        <taxon>Ascomycota</taxon>
        <taxon>Pezizomycotina</taxon>
        <taxon>Eurotiomycetes</taxon>
        <taxon>Eurotiomycetidae</taxon>
        <taxon>Onygenales</taxon>
        <taxon>Ajellomycetaceae</taxon>
        <taxon>Histoplasma</taxon>
    </lineage>
</organism>
<dbReference type="GO" id="GO:0004126">
    <property type="term" value="F:cytidine deaminase activity"/>
    <property type="evidence" value="ECO:0007669"/>
    <property type="project" value="UniProtKB-ARBA"/>
</dbReference>
<dbReference type="SUPFAM" id="SSF53927">
    <property type="entry name" value="Cytidine deaminase-like"/>
    <property type="match status" value="2"/>
</dbReference>
<dbReference type="HOGENOM" id="CLU_097262_2_2_1"/>
<proteinExistence type="inferred from homology"/>
<evidence type="ECO:0000256" key="1">
    <source>
        <dbReference type="ARBA" id="ARBA00006576"/>
    </source>
</evidence>
<keyword evidence="5" id="KW-1185">Reference proteome</keyword>
<dbReference type="GO" id="GO:0055086">
    <property type="term" value="P:nucleobase-containing small molecule metabolic process"/>
    <property type="evidence" value="ECO:0007669"/>
    <property type="project" value="UniProtKB-ARBA"/>
</dbReference>
<keyword evidence="2" id="KW-0472">Membrane</keyword>
<dbReference type="STRING" id="447093.C0NKP6"/>
<dbReference type="InterPro" id="IPR050202">
    <property type="entry name" value="Cyt/Deoxycyt_deaminase"/>
</dbReference>
<name>C0NKP6_AJECG</name>
<dbReference type="PANTHER" id="PTHR11644">
    <property type="entry name" value="CYTIDINE DEAMINASE"/>
    <property type="match status" value="1"/>
</dbReference>
<dbReference type="FunCoup" id="C0NKP6">
    <property type="interactions" value="141"/>
</dbReference>
<dbReference type="EMBL" id="GG663366">
    <property type="protein sequence ID" value="EEH08437.1"/>
    <property type="molecule type" value="Genomic_DNA"/>
</dbReference>
<dbReference type="InterPro" id="IPR002125">
    <property type="entry name" value="CMP_dCMP_dom"/>
</dbReference>
<dbReference type="GO" id="GO:0072527">
    <property type="term" value="P:pyrimidine-containing compound metabolic process"/>
    <property type="evidence" value="ECO:0007669"/>
    <property type="project" value="UniProtKB-ARBA"/>
</dbReference>